<proteinExistence type="predicted"/>
<dbReference type="InterPro" id="IPR011009">
    <property type="entry name" value="Kinase-like_dom_sf"/>
</dbReference>
<dbReference type="Pfam" id="PF07714">
    <property type="entry name" value="PK_Tyr_Ser-Thr"/>
    <property type="match status" value="1"/>
</dbReference>
<evidence type="ECO:0000256" key="3">
    <source>
        <dbReference type="SAM" id="MobiDB-lite"/>
    </source>
</evidence>
<sequence>MVAPNDEVAVTAGTMERKDDECDNHHHHHQQHQKQIQQCLSSCTCSCTAYGKVCPASAMLASKAAVDAVLKLQENSVLFDNKNKKDCMNLRKLDCDDLDVEETLGEGGFCTVKACTLKQHLLCGEGEDPQPLAMKFLKRSIMANRKQFAHGAADLAQEAYFLHALRGHPNILNLYAVTAGDLASNVSMSNNNNNKYGLFITVDRLYSTLEQTLEQWRQEQQEQKEPLFAFITNSMSSEHKQHKRNQFIQRIQIAIQIATAMQYLHQHRVVFRDLKPDNIGFDKDGTLKIFDFGLAKELKPNESHADGRYQLTGNTGSRRYMAPEVAKELPYNQTVDVYSFGILLHELLSGEKPFYGYSSAKHMANVVMGGERPHVDKHWPINLQCLMKRCWSPFPNARPDFTTILQTLQEVLLAQQQPQHHNHHPQKEPQDCSTTSPEPTTTTSSPTTKTRSSSMMAPSGGLAALLRPKRAIRSKSHGSHDDSSPPPSIPRPYLGKRGMSLGGLFSSSSFRK</sequence>
<dbReference type="Gene3D" id="3.30.200.20">
    <property type="entry name" value="Phosphorylase Kinase, domain 1"/>
    <property type="match status" value="1"/>
</dbReference>
<dbReference type="InterPro" id="IPR000719">
    <property type="entry name" value="Prot_kinase_dom"/>
</dbReference>
<dbReference type="GO" id="GO:0005737">
    <property type="term" value="C:cytoplasm"/>
    <property type="evidence" value="ECO:0007669"/>
    <property type="project" value="TreeGrafter"/>
</dbReference>
<keyword evidence="5" id="KW-0418">Kinase</keyword>
<feature type="compositionally biased region" description="Basic residues" evidence="3">
    <location>
        <begin position="467"/>
        <end position="477"/>
    </location>
</feature>
<feature type="binding site" evidence="2">
    <location>
        <position position="291"/>
    </location>
    <ligand>
        <name>Mg(2+)</name>
        <dbReference type="ChEBI" id="CHEBI:18420"/>
    </ligand>
</feature>
<keyword evidence="5" id="KW-0808">Transferase</keyword>
<keyword evidence="6" id="KW-1185">Reference proteome</keyword>
<accession>A0A9N8HTE4</accession>
<evidence type="ECO:0000313" key="5">
    <source>
        <dbReference type="EMBL" id="CAB9524712.1"/>
    </source>
</evidence>
<evidence type="ECO:0000313" key="6">
    <source>
        <dbReference type="Proteomes" id="UP001153069"/>
    </source>
</evidence>
<organism evidence="5 6">
    <name type="scientific">Seminavis robusta</name>
    <dbReference type="NCBI Taxonomy" id="568900"/>
    <lineage>
        <taxon>Eukaryota</taxon>
        <taxon>Sar</taxon>
        <taxon>Stramenopiles</taxon>
        <taxon>Ochrophyta</taxon>
        <taxon>Bacillariophyta</taxon>
        <taxon>Bacillariophyceae</taxon>
        <taxon>Bacillariophycidae</taxon>
        <taxon>Naviculales</taxon>
        <taxon>Naviculaceae</taxon>
        <taxon>Seminavis</taxon>
    </lineage>
</organism>
<dbReference type="GO" id="GO:0005524">
    <property type="term" value="F:ATP binding"/>
    <property type="evidence" value="ECO:0007669"/>
    <property type="project" value="InterPro"/>
</dbReference>
<dbReference type="PROSITE" id="PS50011">
    <property type="entry name" value="PROTEIN_KINASE_DOM"/>
    <property type="match status" value="1"/>
</dbReference>
<evidence type="ECO:0000256" key="2">
    <source>
        <dbReference type="PIRSR" id="PIRSR000615-3"/>
    </source>
</evidence>
<dbReference type="InterPro" id="IPR050167">
    <property type="entry name" value="Ser_Thr_protein_kinase"/>
</dbReference>
<dbReference type="SMART" id="SM00220">
    <property type="entry name" value="S_TKc"/>
    <property type="match status" value="1"/>
</dbReference>
<feature type="region of interest" description="Disordered" evidence="3">
    <location>
        <begin position="416"/>
        <end position="512"/>
    </location>
</feature>
<dbReference type="Gene3D" id="1.10.510.10">
    <property type="entry name" value="Transferase(Phosphotransferase) domain 1"/>
    <property type="match status" value="1"/>
</dbReference>
<feature type="compositionally biased region" description="Low complexity" evidence="3">
    <location>
        <begin position="433"/>
        <end position="454"/>
    </location>
</feature>
<dbReference type="GO" id="GO:0004672">
    <property type="term" value="F:protein kinase activity"/>
    <property type="evidence" value="ECO:0007669"/>
    <property type="project" value="InterPro"/>
</dbReference>
<dbReference type="GO" id="GO:0046872">
    <property type="term" value="F:metal ion binding"/>
    <property type="evidence" value="ECO:0007669"/>
    <property type="project" value="UniProtKB-KW"/>
</dbReference>
<dbReference type="GO" id="GO:0007165">
    <property type="term" value="P:signal transduction"/>
    <property type="evidence" value="ECO:0007669"/>
    <property type="project" value="TreeGrafter"/>
</dbReference>
<dbReference type="PANTHER" id="PTHR23257">
    <property type="entry name" value="SERINE-THREONINE PROTEIN KINASE"/>
    <property type="match status" value="1"/>
</dbReference>
<dbReference type="SUPFAM" id="SSF56112">
    <property type="entry name" value="Protein kinase-like (PK-like)"/>
    <property type="match status" value="1"/>
</dbReference>
<reference evidence="5" key="1">
    <citation type="submission" date="2020-06" db="EMBL/GenBank/DDBJ databases">
        <authorList>
            <consortium name="Plant Systems Biology data submission"/>
        </authorList>
    </citation>
    <scope>NUCLEOTIDE SEQUENCE</scope>
    <source>
        <strain evidence="5">D6</strain>
    </source>
</reference>
<keyword evidence="2" id="KW-0479">Metal-binding</keyword>
<dbReference type="PANTHER" id="PTHR23257:SF958">
    <property type="entry name" value="SERINE_THREONINE-PROTEIN KINASE WNK4"/>
    <property type="match status" value="1"/>
</dbReference>
<dbReference type="AlphaFoldDB" id="A0A9N8HTE4"/>
<gene>
    <name evidence="5" type="ORF">SEMRO_1571_G283380.1</name>
</gene>
<protein>
    <submittedName>
        <fullName evidence="5">Activated protein kinase catalytic subunit alpha-1</fullName>
    </submittedName>
</protein>
<feature type="compositionally biased region" description="Low complexity" evidence="3">
    <location>
        <begin position="502"/>
        <end position="512"/>
    </location>
</feature>
<evidence type="ECO:0000256" key="1">
    <source>
        <dbReference type="PIRSR" id="PIRSR000615-1"/>
    </source>
</evidence>
<feature type="active site" description="Proton acceptor" evidence="1">
    <location>
        <position position="273"/>
    </location>
</feature>
<name>A0A9N8HTE4_9STRA</name>
<dbReference type="Proteomes" id="UP001153069">
    <property type="component" value="Unassembled WGS sequence"/>
</dbReference>
<dbReference type="OrthoDB" id="39098at2759"/>
<dbReference type="EMBL" id="CAICTM010001569">
    <property type="protein sequence ID" value="CAB9524712.1"/>
    <property type="molecule type" value="Genomic_DNA"/>
</dbReference>
<keyword evidence="2" id="KW-0460">Magnesium</keyword>
<feature type="binding site" evidence="2">
    <location>
        <position position="278"/>
    </location>
    <ligand>
        <name>Mg(2+)</name>
        <dbReference type="ChEBI" id="CHEBI:18420"/>
    </ligand>
</feature>
<dbReference type="InterPro" id="IPR001245">
    <property type="entry name" value="Ser-Thr/Tyr_kinase_cat_dom"/>
</dbReference>
<evidence type="ECO:0000259" key="4">
    <source>
        <dbReference type="PROSITE" id="PS50011"/>
    </source>
</evidence>
<comment type="caution">
    <text evidence="5">The sequence shown here is derived from an EMBL/GenBank/DDBJ whole genome shotgun (WGS) entry which is preliminary data.</text>
</comment>
<feature type="domain" description="Protein kinase" evidence="4">
    <location>
        <begin position="98"/>
        <end position="412"/>
    </location>
</feature>